<accession>A0AAV4W1Y9</accession>
<sequence>MHTLQEILGTSSGWISKLRGVLFQLSQSLRLPYCEVTEVRWTGFPRCAFEPAFQKAPNPPRMEAKNTWEIKL</sequence>
<name>A0AAV4W1Y9_CAEEX</name>
<evidence type="ECO:0000313" key="1">
    <source>
        <dbReference type="EMBL" id="GIY76418.1"/>
    </source>
</evidence>
<protein>
    <submittedName>
        <fullName evidence="1">Uncharacterized protein</fullName>
    </submittedName>
</protein>
<dbReference type="EMBL" id="BPLR01015483">
    <property type="protein sequence ID" value="GIY76418.1"/>
    <property type="molecule type" value="Genomic_DNA"/>
</dbReference>
<dbReference type="AlphaFoldDB" id="A0AAV4W1Y9"/>
<keyword evidence="2" id="KW-1185">Reference proteome</keyword>
<comment type="caution">
    <text evidence="1">The sequence shown here is derived from an EMBL/GenBank/DDBJ whole genome shotgun (WGS) entry which is preliminary data.</text>
</comment>
<organism evidence="1 2">
    <name type="scientific">Caerostris extrusa</name>
    <name type="common">Bark spider</name>
    <name type="synonym">Caerostris bankana</name>
    <dbReference type="NCBI Taxonomy" id="172846"/>
    <lineage>
        <taxon>Eukaryota</taxon>
        <taxon>Metazoa</taxon>
        <taxon>Ecdysozoa</taxon>
        <taxon>Arthropoda</taxon>
        <taxon>Chelicerata</taxon>
        <taxon>Arachnida</taxon>
        <taxon>Araneae</taxon>
        <taxon>Araneomorphae</taxon>
        <taxon>Entelegynae</taxon>
        <taxon>Araneoidea</taxon>
        <taxon>Araneidae</taxon>
        <taxon>Caerostris</taxon>
    </lineage>
</organism>
<proteinExistence type="predicted"/>
<reference evidence="1 2" key="1">
    <citation type="submission" date="2021-06" db="EMBL/GenBank/DDBJ databases">
        <title>Caerostris extrusa draft genome.</title>
        <authorList>
            <person name="Kono N."/>
            <person name="Arakawa K."/>
        </authorList>
    </citation>
    <scope>NUCLEOTIDE SEQUENCE [LARGE SCALE GENOMIC DNA]</scope>
</reference>
<gene>
    <name evidence="1" type="ORF">CEXT_326721</name>
</gene>
<dbReference type="Proteomes" id="UP001054945">
    <property type="component" value="Unassembled WGS sequence"/>
</dbReference>
<evidence type="ECO:0000313" key="2">
    <source>
        <dbReference type="Proteomes" id="UP001054945"/>
    </source>
</evidence>